<feature type="coiled-coil region" evidence="2">
    <location>
        <begin position="190"/>
        <end position="224"/>
    </location>
</feature>
<dbReference type="RefSeq" id="WP_014325575.1">
    <property type="nucleotide sequence ID" value="NC_016807.1"/>
</dbReference>
<dbReference type="InterPro" id="IPR004319">
    <property type="entry name" value="DUF240"/>
</dbReference>
<protein>
    <submittedName>
        <fullName evidence="5">Membrane export protein family protein</fullName>
    </submittedName>
</protein>
<evidence type="ECO:0000313" key="6">
    <source>
        <dbReference type="Proteomes" id="UP000007105"/>
    </source>
</evidence>
<sequence length="499" mass="57891">MLTVPKVPENFFSFFQEDYFPRLTPRGLNIADNVASLFNDYNLNSIDFTGFNLKLLRQNDIVLKNKVRYNFALQMGFDTVYAGKNTTILKFSLQAQTINFTSLQELRDSFENNGNTLSTHLFWKPVVEQLTTDGGNDLTNIAKTAIGESLFNLKVNLTDSIIDQSVLQQAQKSFEDKILDPFHAERVEAKRIHDEEARRLEAERKRIAAELKAKEDEARRIREEHWAFYQSTRDVKSFKEFWAKRSKNVADKKQLIEALKLSFQAKQNPTFELLTNAFRNAINWYYNDKKHDEEAKRTAFGSGGISFAQSGLNGIFMPNWLRWELINRANIQLQLQNVKVRENNFEVYGWGVPVSINWNDHNNGINYRATTPWTYGFEITMNYKGSYGLKGIYWTLANWGLGGIPPEWSGDMELKFQIDGKLANWITQKQDYPGSLFQFQNDKLLFTLHVVQRITVKDQRFMNLLKKQQLDVIEPWGGEIKVPVVDLASYLHFLILADK</sequence>
<evidence type="ECO:0000259" key="3">
    <source>
        <dbReference type="Pfam" id="PF03072"/>
    </source>
</evidence>
<dbReference type="Pfam" id="PF03086">
    <property type="entry name" value="DUF240"/>
    <property type="match status" value="1"/>
</dbReference>
<dbReference type="Pfam" id="PF03072">
    <property type="entry name" value="DUF237"/>
    <property type="match status" value="1"/>
</dbReference>
<dbReference type="InterPro" id="IPR004306">
    <property type="entry name" value="DUF237"/>
</dbReference>
<feature type="domain" description="DUF237" evidence="3">
    <location>
        <begin position="321"/>
        <end position="458"/>
    </location>
</feature>
<evidence type="ECO:0000313" key="5">
    <source>
        <dbReference type="EMBL" id="BAL22087.1"/>
    </source>
</evidence>
<feature type="domain" description="DUF240" evidence="4">
    <location>
        <begin position="4"/>
        <end position="162"/>
    </location>
</feature>
<reference evidence="6" key="1">
    <citation type="journal article" date="2012" name="J. Bacteriol.">
        <title>Complete genome sequence of Mycoplasma pneumoniae type 2a strain 309, isolated in Japan.</title>
        <authorList>
            <person name="Kenri T."/>
            <person name="Horino A."/>
            <person name="Matsui M."/>
            <person name="Sasaki Y."/>
            <person name="Suzuki S."/>
            <person name="Narita M."/>
            <person name="Ohya H."/>
            <person name="Okazaki N."/>
            <person name="Shibayama K."/>
        </authorList>
    </citation>
    <scope>NUCLEOTIDE SEQUENCE [LARGE SCALE GENOMIC DNA]</scope>
    <source>
        <strain evidence="6">309</strain>
    </source>
</reference>
<evidence type="ECO:0000259" key="4">
    <source>
        <dbReference type="Pfam" id="PF03086"/>
    </source>
</evidence>
<organism evidence="5 6">
    <name type="scientific">Mycoplasmoides pneumoniae 309</name>
    <dbReference type="NCBI Taxonomy" id="1112856"/>
    <lineage>
        <taxon>Bacteria</taxon>
        <taxon>Bacillati</taxon>
        <taxon>Mycoplasmatota</taxon>
        <taxon>Mycoplasmoidales</taxon>
        <taxon>Mycoplasmoidaceae</taxon>
        <taxon>Mycoplasmoides</taxon>
    </lineage>
</organism>
<dbReference type="KEGG" id="mpm:MPNA5100"/>
<gene>
    <name evidence="5" type="ORF">MPNA5100</name>
</gene>
<dbReference type="GeneID" id="66608815"/>
<dbReference type="EMBL" id="AP012303">
    <property type="protein sequence ID" value="BAL22087.1"/>
    <property type="molecule type" value="Genomic_DNA"/>
</dbReference>
<accession>A0AB33HUY4</accession>
<name>A0AB33HUY4_MYCPM</name>
<evidence type="ECO:0000256" key="2">
    <source>
        <dbReference type="SAM" id="Coils"/>
    </source>
</evidence>
<dbReference type="Proteomes" id="UP000007105">
    <property type="component" value="Chromosome"/>
</dbReference>
<evidence type="ECO:0000256" key="1">
    <source>
        <dbReference type="ARBA" id="ARBA00010294"/>
    </source>
</evidence>
<proteinExistence type="inferred from homology"/>
<dbReference type="AlphaFoldDB" id="A0AB33HUY4"/>
<comment type="similarity">
    <text evidence="1">Belongs to the MG032/MG096/MG288 family.</text>
</comment>
<keyword evidence="2" id="KW-0175">Coiled coil</keyword>